<evidence type="ECO:0000313" key="2">
    <source>
        <dbReference type="EnsemblPlants" id="PNT69256"/>
    </source>
</evidence>
<dbReference type="OrthoDB" id="448893at2759"/>
<dbReference type="PROSITE" id="PS51257">
    <property type="entry name" value="PROKAR_LIPOPROTEIN"/>
    <property type="match status" value="1"/>
</dbReference>
<keyword evidence="3" id="KW-1185">Reference proteome</keyword>
<evidence type="ECO:0000313" key="3">
    <source>
        <dbReference type="Proteomes" id="UP000008810"/>
    </source>
</evidence>
<reference evidence="1 2" key="1">
    <citation type="journal article" date="2010" name="Nature">
        <title>Genome sequencing and analysis of the model grass Brachypodium distachyon.</title>
        <authorList>
            <consortium name="International Brachypodium Initiative"/>
        </authorList>
    </citation>
    <scope>NUCLEOTIDE SEQUENCE [LARGE SCALE GENOMIC DNA]</scope>
    <source>
        <strain evidence="1 2">Bd21</strain>
    </source>
</reference>
<dbReference type="STRING" id="15368.A0A2K2D4R6"/>
<proteinExistence type="predicted"/>
<reference evidence="1" key="2">
    <citation type="submission" date="2017-06" db="EMBL/GenBank/DDBJ databases">
        <title>WGS assembly of Brachypodium distachyon.</title>
        <authorList>
            <consortium name="The International Brachypodium Initiative"/>
            <person name="Lucas S."/>
            <person name="Harmon-Smith M."/>
            <person name="Lail K."/>
            <person name="Tice H."/>
            <person name="Grimwood J."/>
            <person name="Bruce D."/>
            <person name="Barry K."/>
            <person name="Shu S."/>
            <person name="Lindquist E."/>
            <person name="Wang M."/>
            <person name="Pitluck S."/>
            <person name="Vogel J.P."/>
            <person name="Garvin D.F."/>
            <person name="Mockler T.C."/>
            <person name="Schmutz J."/>
            <person name="Rokhsar D."/>
            <person name="Bevan M.W."/>
        </authorList>
    </citation>
    <scope>NUCLEOTIDE SEQUENCE</scope>
    <source>
        <strain evidence="1">Bd21</strain>
    </source>
</reference>
<sequence length="159" mass="18030">MILMLKNCSSNFLSQLVKLKQLDLTNSAFALLYSCGSSSSDGLYEATLTVPGRYEERLKENDEPFGFIPLEAIATQEPVIYLLKQWGSCRDKYKWKPSTANLGARDFLCQPSSIELSKEISRLVNDHDLVVRMGKKARNHVVHGFLNCYIPKVYHQGIK</sequence>
<dbReference type="InParanoid" id="A0A2K2D4R6"/>
<name>A0A2K2D4R6_BRADI</name>
<protein>
    <submittedName>
        <fullName evidence="1 2">Uncharacterized protein</fullName>
    </submittedName>
</protein>
<gene>
    <name evidence="1" type="ORF">BRADI_3g52107v3</name>
</gene>
<dbReference type="Proteomes" id="UP000008810">
    <property type="component" value="Chromosome 3"/>
</dbReference>
<reference evidence="2" key="3">
    <citation type="submission" date="2018-08" db="UniProtKB">
        <authorList>
            <consortium name="EnsemblPlants"/>
        </authorList>
    </citation>
    <scope>IDENTIFICATION</scope>
    <source>
        <strain evidence="2">cv. Bd21</strain>
    </source>
</reference>
<accession>A0A2K2D4R6</accession>
<dbReference type="Gramene" id="PNT69256">
    <property type="protein sequence ID" value="PNT69256"/>
    <property type="gene ID" value="BRADI_3g52107v3"/>
</dbReference>
<dbReference type="EnsemblPlants" id="PNT69256">
    <property type="protein sequence ID" value="PNT69256"/>
    <property type="gene ID" value="BRADI_3g52107v3"/>
</dbReference>
<dbReference type="Gene3D" id="3.40.50.2000">
    <property type="entry name" value="Glycogen Phosphorylase B"/>
    <property type="match status" value="1"/>
</dbReference>
<organism evidence="1">
    <name type="scientific">Brachypodium distachyon</name>
    <name type="common">Purple false brome</name>
    <name type="synonym">Trachynia distachya</name>
    <dbReference type="NCBI Taxonomy" id="15368"/>
    <lineage>
        <taxon>Eukaryota</taxon>
        <taxon>Viridiplantae</taxon>
        <taxon>Streptophyta</taxon>
        <taxon>Embryophyta</taxon>
        <taxon>Tracheophyta</taxon>
        <taxon>Spermatophyta</taxon>
        <taxon>Magnoliopsida</taxon>
        <taxon>Liliopsida</taxon>
        <taxon>Poales</taxon>
        <taxon>Poaceae</taxon>
        <taxon>BOP clade</taxon>
        <taxon>Pooideae</taxon>
        <taxon>Stipodae</taxon>
        <taxon>Brachypodieae</taxon>
        <taxon>Brachypodium</taxon>
    </lineage>
</organism>
<dbReference type="SUPFAM" id="SSF53756">
    <property type="entry name" value="UDP-Glycosyltransferase/glycogen phosphorylase"/>
    <property type="match status" value="1"/>
</dbReference>
<dbReference type="EMBL" id="CM000882">
    <property type="protein sequence ID" value="PNT69256.1"/>
    <property type="molecule type" value="Genomic_DNA"/>
</dbReference>
<dbReference type="AlphaFoldDB" id="A0A2K2D4R6"/>
<evidence type="ECO:0000313" key="1">
    <source>
        <dbReference type="EMBL" id="PNT69256.1"/>
    </source>
</evidence>